<dbReference type="AlphaFoldDB" id="A0A177YAU9"/>
<keyword evidence="3" id="KW-1185">Reference proteome</keyword>
<comment type="caution">
    <text evidence="2">The sequence shown here is derived from an EMBL/GenBank/DDBJ whole genome shotgun (WGS) entry which is preliminary data.</text>
</comment>
<evidence type="ECO:0000313" key="3">
    <source>
        <dbReference type="Proteomes" id="UP000077519"/>
    </source>
</evidence>
<feature type="region of interest" description="Disordered" evidence="1">
    <location>
        <begin position="37"/>
        <end position="60"/>
    </location>
</feature>
<accession>A0A177YAU9</accession>
<dbReference type="EMBL" id="LVHI01000023">
    <property type="protein sequence ID" value="OAK52613.1"/>
    <property type="molecule type" value="Genomic_DNA"/>
</dbReference>
<protein>
    <submittedName>
        <fullName evidence="2">Uncharacterized protein</fullName>
    </submittedName>
</protein>
<evidence type="ECO:0000256" key="1">
    <source>
        <dbReference type="SAM" id="MobiDB-lite"/>
    </source>
</evidence>
<organism evidence="2 3">
    <name type="scientific">Rhodococcoides kyotonense</name>
    <dbReference type="NCBI Taxonomy" id="398843"/>
    <lineage>
        <taxon>Bacteria</taxon>
        <taxon>Bacillati</taxon>
        <taxon>Actinomycetota</taxon>
        <taxon>Actinomycetes</taxon>
        <taxon>Mycobacteriales</taxon>
        <taxon>Nocardiaceae</taxon>
        <taxon>Rhodococcoides</taxon>
    </lineage>
</organism>
<proteinExistence type="predicted"/>
<name>A0A177YAU9_9NOCA</name>
<reference evidence="2 3" key="1">
    <citation type="submission" date="2016-03" db="EMBL/GenBank/DDBJ databases">
        <title>Genome sequence of Rhodococcus kyotonensis KB10.</title>
        <authorList>
            <person name="Jeong H."/>
            <person name="Hong C.E."/>
            <person name="Jo S.H."/>
            <person name="Park J.M."/>
        </authorList>
    </citation>
    <scope>NUCLEOTIDE SEQUENCE [LARGE SCALE GENOMIC DNA]</scope>
    <source>
        <strain evidence="2 3">KB10</strain>
    </source>
</reference>
<evidence type="ECO:0000313" key="2">
    <source>
        <dbReference type="EMBL" id="OAK52613.1"/>
    </source>
</evidence>
<gene>
    <name evidence="2" type="ORF">A3K89_07330</name>
</gene>
<sequence length="60" mass="6785">MHGVDEPKRVLRFAHLALRTDLGGRLRRAGNVFGALRRERNSARTPSTVPERLESDSRTT</sequence>
<feature type="compositionally biased region" description="Basic and acidic residues" evidence="1">
    <location>
        <begin position="51"/>
        <end position="60"/>
    </location>
</feature>
<dbReference type="Proteomes" id="UP000077519">
    <property type="component" value="Unassembled WGS sequence"/>
</dbReference>